<organism evidence="8 9">
    <name type="scientific">Podarcis muralis</name>
    <name type="common">Wall lizard</name>
    <name type="synonym">Lacerta muralis</name>
    <dbReference type="NCBI Taxonomy" id="64176"/>
    <lineage>
        <taxon>Eukaryota</taxon>
        <taxon>Metazoa</taxon>
        <taxon>Chordata</taxon>
        <taxon>Craniata</taxon>
        <taxon>Vertebrata</taxon>
        <taxon>Euteleostomi</taxon>
        <taxon>Lepidosauria</taxon>
        <taxon>Squamata</taxon>
        <taxon>Bifurcata</taxon>
        <taxon>Unidentata</taxon>
        <taxon>Episquamata</taxon>
        <taxon>Laterata</taxon>
        <taxon>Lacertibaenia</taxon>
        <taxon>Lacertidae</taxon>
        <taxon>Podarcis</taxon>
    </lineage>
</organism>
<evidence type="ECO:0000256" key="4">
    <source>
        <dbReference type="PIRSR" id="PIRSR601211-2"/>
    </source>
</evidence>
<evidence type="ECO:0000256" key="6">
    <source>
        <dbReference type="RuleBase" id="RU003654"/>
    </source>
</evidence>
<evidence type="ECO:0000256" key="1">
    <source>
        <dbReference type="ARBA" id="ARBA00004613"/>
    </source>
</evidence>
<dbReference type="Proteomes" id="UP000472272">
    <property type="component" value="Chromosome 8"/>
</dbReference>
<feature type="binding site" evidence="4">
    <location>
        <position position="21"/>
    </location>
    <ligand>
        <name>Ca(2+)</name>
        <dbReference type="ChEBI" id="CHEBI:29108"/>
    </ligand>
</feature>
<dbReference type="InterPro" id="IPR016090">
    <property type="entry name" value="PLA2-like_dom"/>
</dbReference>
<feature type="disulfide bond" evidence="5">
    <location>
        <begin position="33"/>
        <end position="94"/>
    </location>
</feature>
<reference evidence="8" key="2">
    <citation type="submission" date="2025-08" db="UniProtKB">
        <authorList>
            <consortium name="Ensembl"/>
        </authorList>
    </citation>
    <scope>IDENTIFICATION</scope>
</reference>
<dbReference type="PRINTS" id="PR00389">
    <property type="entry name" value="PHPHLIPASEA2"/>
</dbReference>
<evidence type="ECO:0000259" key="7">
    <source>
        <dbReference type="SMART" id="SM00085"/>
    </source>
</evidence>
<keyword evidence="9" id="KW-1185">Reference proteome</keyword>
<accession>A0A670IQL0</accession>
<dbReference type="Gene3D" id="1.20.90.10">
    <property type="entry name" value="Phospholipase A2 domain"/>
    <property type="match status" value="1"/>
</dbReference>
<dbReference type="GO" id="GO:0005576">
    <property type="term" value="C:extracellular region"/>
    <property type="evidence" value="ECO:0007669"/>
    <property type="project" value="UniProtKB-SubCell"/>
</dbReference>
<evidence type="ECO:0000313" key="9">
    <source>
        <dbReference type="Proteomes" id="UP000472272"/>
    </source>
</evidence>
<feature type="binding site" evidence="4">
    <location>
        <position position="19"/>
    </location>
    <ligand>
        <name>Ca(2+)</name>
        <dbReference type="ChEBI" id="CHEBI:29108"/>
    </ligand>
</feature>
<dbReference type="Pfam" id="PF00068">
    <property type="entry name" value="Phospholip_A2_1"/>
    <property type="match status" value="1"/>
</dbReference>
<evidence type="ECO:0000256" key="2">
    <source>
        <dbReference type="ARBA" id="ARBA00022525"/>
    </source>
</evidence>
<comment type="similarity">
    <text evidence="6">Belongs to the phospholipase A2 family.</text>
</comment>
<keyword evidence="3 5" id="KW-1015">Disulfide bond</keyword>
<sequence length="114" mass="13078">MWHFYTLDSTGWLTSKWQFCGLGGLPRRPQNRCCQIHNECYGAAQNVLEPYLFLHSPYVEIYSYTCFGANIACASDNSSCQTLTCHCERAAMMCFSGAHYIEKHKNLGKKKYCQ</sequence>
<dbReference type="AlphaFoldDB" id="A0A670IQL0"/>
<dbReference type="SMART" id="SM00085">
    <property type="entry name" value="PA2c"/>
    <property type="match status" value="1"/>
</dbReference>
<keyword evidence="4" id="KW-0106">Calcium</keyword>
<dbReference type="SUPFAM" id="SSF48619">
    <property type="entry name" value="Phospholipase A2, PLA2"/>
    <property type="match status" value="1"/>
</dbReference>
<dbReference type="GO" id="GO:0006644">
    <property type="term" value="P:phospholipid metabolic process"/>
    <property type="evidence" value="ECO:0007669"/>
    <property type="project" value="InterPro"/>
</dbReference>
<feature type="domain" description="Phospholipase A2-like central" evidence="7">
    <location>
        <begin position="3"/>
        <end position="114"/>
    </location>
</feature>
<proteinExistence type="inferred from homology"/>
<evidence type="ECO:0000256" key="3">
    <source>
        <dbReference type="ARBA" id="ARBA00023157"/>
    </source>
</evidence>
<evidence type="ECO:0000313" key="8">
    <source>
        <dbReference type="Ensembl" id="ENSPMRP00000013502.1"/>
    </source>
</evidence>
<comment type="subcellular location">
    <subcellularLocation>
        <location evidence="1">Secreted</location>
    </subcellularLocation>
</comment>
<name>A0A670IQL0_PODMU</name>
<keyword evidence="2" id="KW-0964">Secreted</keyword>
<dbReference type="InterPro" id="IPR033113">
    <property type="entry name" value="PLA2_histidine"/>
</dbReference>
<dbReference type="PROSITE" id="PS00118">
    <property type="entry name" value="PA2_HIS"/>
    <property type="match status" value="1"/>
</dbReference>
<feature type="disulfide bond" evidence="5">
    <location>
        <begin position="20"/>
        <end position="34"/>
    </location>
</feature>
<evidence type="ECO:0000256" key="5">
    <source>
        <dbReference type="PIRSR" id="PIRSR601211-3"/>
    </source>
</evidence>
<dbReference type="InterPro" id="IPR036444">
    <property type="entry name" value="PLipase_A2_dom_sf"/>
</dbReference>
<feature type="binding site" evidence="4">
    <location>
        <position position="23"/>
    </location>
    <ligand>
        <name>Ca(2+)</name>
        <dbReference type="ChEBI" id="CHEBI:29108"/>
    </ligand>
</feature>
<reference evidence="8 9" key="1">
    <citation type="journal article" date="2019" name="Proc. Natl. Acad. Sci. U.S.A.">
        <title>Regulatory changes in pterin and carotenoid genes underlie balanced color polymorphisms in the wall lizard.</title>
        <authorList>
            <person name="Andrade P."/>
            <person name="Pinho C."/>
            <person name="Perez I de Lanuza G."/>
            <person name="Afonso S."/>
            <person name="Brejcha J."/>
            <person name="Rubin C.J."/>
            <person name="Wallerman O."/>
            <person name="Pereira P."/>
            <person name="Sabatino S.J."/>
            <person name="Bellati A."/>
            <person name="Pellitteri-Rosa D."/>
            <person name="Bosakova Z."/>
            <person name="Bunikis I."/>
            <person name="Carretero M.A."/>
            <person name="Feiner N."/>
            <person name="Marsik P."/>
            <person name="Pauperio F."/>
            <person name="Salvi D."/>
            <person name="Soler L."/>
            <person name="While G.M."/>
            <person name="Uller T."/>
            <person name="Font E."/>
            <person name="Andersson L."/>
            <person name="Carneiro M."/>
        </authorList>
    </citation>
    <scope>NUCLEOTIDE SEQUENCE</scope>
</reference>
<reference evidence="8" key="3">
    <citation type="submission" date="2025-09" db="UniProtKB">
        <authorList>
            <consortium name="Ensembl"/>
        </authorList>
    </citation>
    <scope>IDENTIFICATION</scope>
</reference>
<dbReference type="GeneTree" id="ENSGT01110000268422"/>
<comment type="cofactor">
    <cofactor evidence="4">
        <name>Ca(2+)</name>
        <dbReference type="ChEBI" id="CHEBI:29108"/>
    </cofactor>
    <text evidence="4">Binds 1 Ca(2+) ion per subunit.</text>
</comment>
<dbReference type="GO" id="GO:0004623">
    <property type="term" value="F:phospholipase A2 activity"/>
    <property type="evidence" value="ECO:0007669"/>
    <property type="project" value="InterPro"/>
</dbReference>
<dbReference type="GO" id="GO:0005509">
    <property type="term" value="F:calcium ion binding"/>
    <property type="evidence" value="ECO:0007669"/>
    <property type="project" value="InterPro"/>
</dbReference>
<keyword evidence="4" id="KW-0479">Metal-binding</keyword>
<dbReference type="Ensembl" id="ENSPMRT00000014422.1">
    <property type="protein sequence ID" value="ENSPMRP00000013502.1"/>
    <property type="gene ID" value="ENSPMRG00000009042.1"/>
</dbReference>
<feature type="disulfide bond" evidence="5">
    <location>
        <begin position="40"/>
        <end position="87"/>
    </location>
</feature>
<feature type="disulfide bond" evidence="5">
    <location>
        <begin position="73"/>
        <end position="85"/>
    </location>
</feature>
<dbReference type="GO" id="GO:0016042">
    <property type="term" value="P:lipid catabolic process"/>
    <property type="evidence" value="ECO:0007669"/>
    <property type="project" value="InterPro"/>
</dbReference>
<protein>
    <recommendedName>
        <fullName evidence="7">Phospholipase A2-like central domain-containing protein</fullName>
    </recommendedName>
</protein>
<dbReference type="InterPro" id="IPR001211">
    <property type="entry name" value="PLA2"/>
</dbReference>
<dbReference type="GO" id="GO:0050482">
    <property type="term" value="P:arachidonate secretion"/>
    <property type="evidence" value="ECO:0007669"/>
    <property type="project" value="InterPro"/>
</dbReference>